<accession>A0AAV2AWN6</accession>
<evidence type="ECO:0000256" key="8">
    <source>
        <dbReference type="ARBA" id="ARBA00023054"/>
    </source>
</evidence>
<dbReference type="InterPro" id="IPR031846">
    <property type="entry name" value="Hvcn1"/>
</dbReference>
<evidence type="ECO:0000256" key="1">
    <source>
        <dbReference type="ARBA" id="ARBA00004651"/>
    </source>
</evidence>
<comment type="subcellular location">
    <subcellularLocation>
        <location evidence="1">Cell membrane</location>
        <topology evidence="1">Multi-pass membrane protein</topology>
    </subcellularLocation>
</comment>
<dbReference type="GO" id="GO:0030171">
    <property type="term" value="F:voltage-gated proton channel activity"/>
    <property type="evidence" value="ECO:0007669"/>
    <property type="project" value="InterPro"/>
</dbReference>
<keyword evidence="11" id="KW-0407">Ion channel</keyword>
<keyword evidence="4" id="KW-1003">Cell membrane</keyword>
<evidence type="ECO:0000256" key="6">
    <source>
        <dbReference type="ARBA" id="ARBA00022882"/>
    </source>
</evidence>
<keyword evidence="9" id="KW-0406">Ion transport</keyword>
<dbReference type="GO" id="GO:0034702">
    <property type="term" value="C:monoatomic ion channel complex"/>
    <property type="evidence" value="ECO:0007669"/>
    <property type="project" value="UniProtKB-KW"/>
</dbReference>
<evidence type="ECO:0000313" key="15">
    <source>
        <dbReference type="EMBL" id="CAL1288129.1"/>
    </source>
</evidence>
<evidence type="ECO:0000256" key="5">
    <source>
        <dbReference type="ARBA" id="ARBA00022692"/>
    </source>
</evidence>
<feature type="domain" description="Ion transport" evidence="14">
    <location>
        <begin position="53"/>
        <end position="162"/>
    </location>
</feature>
<reference evidence="15 16" key="1">
    <citation type="submission" date="2024-04" db="EMBL/GenBank/DDBJ databases">
        <authorList>
            <person name="Rising A."/>
            <person name="Reimegard J."/>
            <person name="Sonavane S."/>
            <person name="Akerstrom W."/>
            <person name="Nylinder S."/>
            <person name="Hedman E."/>
            <person name="Kallberg Y."/>
        </authorList>
    </citation>
    <scope>NUCLEOTIDE SEQUENCE [LARGE SCALE GENOMIC DNA]</scope>
</reference>
<evidence type="ECO:0000259" key="14">
    <source>
        <dbReference type="Pfam" id="PF00520"/>
    </source>
</evidence>
<evidence type="ECO:0000256" key="12">
    <source>
        <dbReference type="ARBA" id="ARBA00031989"/>
    </source>
</evidence>
<dbReference type="PANTHER" id="PTHR46480">
    <property type="entry name" value="F20B24.22"/>
    <property type="match status" value="1"/>
</dbReference>
<feature type="transmembrane region" description="Helical" evidence="13">
    <location>
        <begin position="89"/>
        <end position="111"/>
    </location>
</feature>
<keyword evidence="10 13" id="KW-0472">Membrane</keyword>
<keyword evidence="5 13" id="KW-0812">Transmembrane</keyword>
<proteinExistence type="predicted"/>
<dbReference type="InterPro" id="IPR027359">
    <property type="entry name" value="Volt_channel_dom_sf"/>
</dbReference>
<protein>
    <recommendedName>
        <fullName evidence="2">Voltage-gated hydrogen channel 1</fullName>
    </recommendedName>
    <alternativeName>
        <fullName evidence="12">Hydrogen voltage-gated channel 1</fullName>
    </alternativeName>
</protein>
<dbReference type="Gene3D" id="1.20.120.350">
    <property type="entry name" value="Voltage-gated potassium channels. Chain C"/>
    <property type="match status" value="1"/>
</dbReference>
<dbReference type="GO" id="GO:0005886">
    <property type="term" value="C:plasma membrane"/>
    <property type="evidence" value="ECO:0007669"/>
    <property type="project" value="UniProtKB-SubCell"/>
</dbReference>
<gene>
    <name evidence="15" type="ORF">LARSCL_LOCUS15175</name>
</gene>
<dbReference type="Pfam" id="PF00520">
    <property type="entry name" value="Ion_trans"/>
    <property type="match status" value="1"/>
</dbReference>
<keyword evidence="7 13" id="KW-1133">Transmembrane helix</keyword>
<evidence type="ECO:0000256" key="10">
    <source>
        <dbReference type="ARBA" id="ARBA00023136"/>
    </source>
</evidence>
<evidence type="ECO:0000256" key="7">
    <source>
        <dbReference type="ARBA" id="ARBA00022989"/>
    </source>
</evidence>
<evidence type="ECO:0000313" key="16">
    <source>
        <dbReference type="Proteomes" id="UP001497382"/>
    </source>
</evidence>
<organism evidence="15 16">
    <name type="scientific">Larinioides sclopetarius</name>
    <dbReference type="NCBI Taxonomy" id="280406"/>
    <lineage>
        <taxon>Eukaryota</taxon>
        <taxon>Metazoa</taxon>
        <taxon>Ecdysozoa</taxon>
        <taxon>Arthropoda</taxon>
        <taxon>Chelicerata</taxon>
        <taxon>Arachnida</taxon>
        <taxon>Araneae</taxon>
        <taxon>Araneomorphae</taxon>
        <taxon>Entelegynae</taxon>
        <taxon>Araneoidea</taxon>
        <taxon>Araneidae</taxon>
        <taxon>Larinioides</taxon>
    </lineage>
</organism>
<dbReference type="AlphaFoldDB" id="A0AAV2AWN6"/>
<dbReference type="EMBL" id="CAXIEN010000226">
    <property type="protein sequence ID" value="CAL1288129.1"/>
    <property type="molecule type" value="Genomic_DNA"/>
</dbReference>
<evidence type="ECO:0000256" key="9">
    <source>
        <dbReference type="ARBA" id="ARBA00023065"/>
    </source>
</evidence>
<evidence type="ECO:0000256" key="4">
    <source>
        <dbReference type="ARBA" id="ARBA00022475"/>
    </source>
</evidence>
<dbReference type="SUPFAM" id="SSF81324">
    <property type="entry name" value="Voltage-gated potassium channels"/>
    <property type="match status" value="1"/>
</dbReference>
<keyword evidence="3" id="KW-0813">Transport</keyword>
<evidence type="ECO:0000256" key="3">
    <source>
        <dbReference type="ARBA" id="ARBA00022448"/>
    </source>
</evidence>
<evidence type="ECO:0000256" key="11">
    <source>
        <dbReference type="ARBA" id="ARBA00023303"/>
    </source>
</evidence>
<sequence>MEKHNNSEKNIEKVNMKEECSSSVISDTDEDPSLRPLVTCREKLCKFFESHKFQIGIIALVLIDSMIVIAELILEAKHHEMDDKTLPHALHYLSIVILGVFIVEIVLKIFAFRAEFFRHKLEVFDAFVVFLSFALDISFWEQEEINLIIVLRLWRVARILNGVVMSVKTQSEHKLHKERQLREGVEQELAKCRLYTNALEREVEILRSLLEEHQIKVPPSVINKSQPQNTINVVAEVNQIPAV</sequence>
<evidence type="ECO:0000256" key="13">
    <source>
        <dbReference type="SAM" id="Phobius"/>
    </source>
</evidence>
<keyword evidence="8" id="KW-0175">Coiled coil</keyword>
<dbReference type="InterPro" id="IPR005821">
    <property type="entry name" value="Ion_trans_dom"/>
</dbReference>
<evidence type="ECO:0000256" key="2">
    <source>
        <dbReference type="ARBA" id="ARBA00015897"/>
    </source>
</evidence>
<dbReference type="Proteomes" id="UP001497382">
    <property type="component" value="Unassembled WGS sequence"/>
</dbReference>
<comment type="caution">
    <text evidence="15">The sequence shown here is derived from an EMBL/GenBank/DDBJ whole genome shotgun (WGS) entry which is preliminary data.</text>
</comment>
<keyword evidence="16" id="KW-1185">Reference proteome</keyword>
<name>A0AAV2AWN6_9ARAC</name>
<keyword evidence="6" id="KW-0851">Voltage-gated channel</keyword>
<dbReference type="PANTHER" id="PTHR46480:SF1">
    <property type="entry name" value="VOLTAGE-GATED HYDROGEN CHANNEL 1"/>
    <property type="match status" value="1"/>
</dbReference>
<feature type="transmembrane region" description="Helical" evidence="13">
    <location>
        <begin position="53"/>
        <end position="74"/>
    </location>
</feature>